<evidence type="ECO:0000313" key="2">
    <source>
        <dbReference type="EMBL" id="MEE3853135.1"/>
    </source>
</evidence>
<organism evidence="2 3">
    <name type="scientific">Gordonia sesuvii</name>
    <dbReference type="NCBI Taxonomy" id="3116777"/>
    <lineage>
        <taxon>Bacteria</taxon>
        <taxon>Bacillati</taxon>
        <taxon>Actinomycetota</taxon>
        <taxon>Actinomycetes</taxon>
        <taxon>Mycobacteriales</taxon>
        <taxon>Gordoniaceae</taxon>
        <taxon>Gordonia</taxon>
    </lineage>
</organism>
<feature type="domain" description="DUF1214" evidence="1">
    <location>
        <begin position="91"/>
        <end position="170"/>
    </location>
</feature>
<dbReference type="RefSeq" id="WP_330435992.1">
    <property type="nucleotide sequence ID" value="NZ_JAZDUF010000008.1"/>
</dbReference>
<evidence type="ECO:0000313" key="3">
    <source>
        <dbReference type="Proteomes" id="UP001347146"/>
    </source>
</evidence>
<protein>
    <submittedName>
        <fullName evidence="2">DUF1214 domain-containing protein</fullName>
    </submittedName>
</protein>
<dbReference type="Pfam" id="PF06742">
    <property type="entry name" value="DUF1214"/>
    <property type="match status" value="2"/>
</dbReference>
<gene>
    <name evidence="2" type="ORF">VZC37_22550</name>
</gene>
<dbReference type="Proteomes" id="UP001347146">
    <property type="component" value="Unassembled WGS sequence"/>
</dbReference>
<comment type="caution">
    <text evidence="2">The sequence shown here is derived from an EMBL/GenBank/DDBJ whole genome shotgun (WGS) entry which is preliminary data.</text>
</comment>
<reference evidence="2 3" key="1">
    <citation type="submission" date="2024-01" db="EMBL/GenBank/DDBJ databases">
        <title>Draft genome sequence of Gordonia sp. LSe1-13.</title>
        <authorList>
            <person name="Suphannarot A."/>
            <person name="Mingma R."/>
        </authorList>
    </citation>
    <scope>NUCLEOTIDE SEQUENCE [LARGE SCALE GENOMIC DNA]</scope>
    <source>
        <strain evidence="2 3">LSe1-13</strain>
    </source>
</reference>
<dbReference type="EMBL" id="JAZDUF010000008">
    <property type="protein sequence ID" value="MEE3853135.1"/>
    <property type="molecule type" value="Genomic_DNA"/>
</dbReference>
<keyword evidence="3" id="KW-1185">Reference proteome</keyword>
<feature type="domain" description="DUF1214" evidence="1">
    <location>
        <begin position="273"/>
        <end position="345"/>
    </location>
</feature>
<dbReference type="InterPro" id="IPR010621">
    <property type="entry name" value="DUF1214"/>
</dbReference>
<name>A0ABU7MJ46_9ACTN</name>
<evidence type="ECO:0000259" key="1">
    <source>
        <dbReference type="Pfam" id="PF06742"/>
    </source>
</evidence>
<sequence length="365" mass="40765">MTGAAPDRPEVAAWDDFVESLRTAGEQMATDTAGLDPAEQADGYRALLRGVANQLGRFEIDRERPELVPFNGWRQKFLMDNPDFRYWVADIRADRRYRIRGNRGDAVFVSVTTYARTQGLDAEATARLDSDVISFDAAGNFEVTLGGTAPPQGDWLTLSDRTTVLWVRFFHEDVDADRLGECTIEPLDDPGPTAPPDPGRFAAQLGRMGAATQFLPRIFTTSAASDQDPPNEIRHWSEMAGGSVFTEPDIHYLRGGWQLEDGEALVVEGDLVACRYWNILAYSRFLNSLDYRSRRVSYTGRTATVTDGRYRFTLSARPPASAAGDWIDTEGRSFGIVVMRFLAPTETPALPRVRRVRLDELETDQ</sequence>
<proteinExistence type="predicted"/>
<accession>A0ABU7MJ46</accession>